<reference evidence="2" key="2">
    <citation type="submission" date="2025-05" db="UniProtKB">
        <authorList>
            <consortium name="EnsemblMetazoa"/>
        </authorList>
    </citation>
    <scope>IDENTIFICATION</scope>
</reference>
<organism evidence="2 3">
    <name type="scientific">Drosophila rhopaloa</name>
    <name type="common">Fruit fly</name>
    <dbReference type="NCBI Taxonomy" id="1041015"/>
    <lineage>
        <taxon>Eukaryota</taxon>
        <taxon>Metazoa</taxon>
        <taxon>Ecdysozoa</taxon>
        <taxon>Arthropoda</taxon>
        <taxon>Hexapoda</taxon>
        <taxon>Insecta</taxon>
        <taxon>Pterygota</taxon>
        <taxon>Neoptera</taxon>
        <taxon>Endopterygota</taxon>
        <taxon>Diptera</taxon>
        <taxon>Brachycera</taxon>
        <taxon>Muscomorpha</taxon>
        <taxon>Ephydroidea</taxon>
        <taxon>Drosophilidae</taxon>
        <taxon>Drosophila</taxon>
        <taxon>Sophophora</taxon>
    </lineage>
</organism>
<feature type="transmembrane region" description="Helical" evidence="1">
    <location>
        <begin position="496"/>
        <end position="514"/>
    </location>
</feature>
<sequence>MSFVNLSIVKRCSLPHESFRLANQTCDLAKSTFSCGSFVHLINYLEIFFCEFNLHKMVAYGVISAVILVIQFSLLFMVTKYFFVPNLVTLIEFAPLTMFGFSFLFFGPSFFVSYYNSFCGVCYFPKFNMSPLHFSKMVGDIMRYFVMGVMVICMQGYRADGVTLWSCMTFILIGLGYLFVVTKKSYHIDPEYTDSYLLTFRVTVFLYTFVIVLLVVLVVSYATFQQSARKANPRSNLFWDMDSGDEVLGKYQKQRVFSRRELWLKTVNGYKNMKDSHVIYRILMMPIYFIISNFVPVISKDRYLVGWTKYTSCLCLIVLPFIGLPHGFMAVRWIMLLMVCWTLSILTFMSTHSLRRPDNVWIFTFLGLIISSVAMSFLSREIDNITWQYISIHFDLMPDVTALLYFGFGEMFSEAIVVRCLQQMKMWDATFGVVMSMVTYAVFLAFPLLYYQGCYNTNCWKITTATTETGIYFIFLIVSTSLLHIAMSGYEFRISLFFYLLILTVIYVTLQWMMHYGWMLPLATLHHLNN</sequence>
<accession>A0ABM5JBT2</accession>
<feature type="transmembrane region" description="Helical" evidence="1">
    <location>
        <begin position="470"/>
        <end position="489"/>
    </location>
</feature>
<keyword evidence="3" id="KW-1185">Reference proteome</keyword>
<feature type="transmembrane region" description="Helical" evidence="1">
    <location>
        <begin position="278"/>
        <end position="295"/>
    </location>
</feature>
<feature type="transmembrane region" description="Helical" evidence="1">
    <location>
        <begin position="103"/>
        <end position="125"/>
    </location>
</feature>
<feature type="transmembrane region" description="Helical" evidence="1">
    <location>
        <begin position="390"/>
        <end position="408"/>
    </location>
</feature>
<feature type="transmembrane region" description="Helical" evidence="1">
    <location>
        <begin position="163"/>
        <end position="181"/>
    </location>
</feature>
<evidence type="ECO:0000313" key="3">
    <source>
        <dbReference type="Proteomes" id="UP001652680"/>
    </source>
</evidence>
<feature type="transmembrane region" description="Helical" evidence="1">
    <location>
        <begin position="202"/>
        <end position="224"/>
    </location>
</feature>
<feature type="transmembrane region" description="Helical" evidence="1">
    <location>
        <begin position="307"/>
        <end position="324"/>
    </location>
</feature>
<reference evidence="3" key="1">
    <citation type="journal article" date="2021" name="Elife">
        <title>Highly contiguous assemblies of 101 drosophilid genomes.</title>
        <authorList>
            <person name="Kim B.Y."/>
            <person name="Wang J.R."/>
            <person name="Miller D.E."/>
            <person name="Barmina O."/>
            <person name="Delaney E."/>
            <person name="Thompson A."/>
            <person name="Comeault A.A."/>
            <person name="Peede D."/>
            <person name="D'Agostino E.R."/>
            <person name="Pelaez J."/>
            <person name="Aguilar J.M."/>
            <person name="Haji D."/>
            <person name="Matsunaga T."/>
            <person name="Armstrong E.E."/>
            <person name="Zych M."/>
            <person name="Ogawa Y."/>
            <person name="Stamenkovic-Radak M."/>
            <person name="Jelic M."/>
            <person name="Veselinovic M.S."/>
            <person name="Tanaskovic M."/>
            <person name="Eric P."/>
            <person name="Gao J.J."/>
            <person name="Katoh T.K."/>
            <person name="Toda M.J."/>
            <person name="Watabe H."/>
            <person name="Watada M."/>
            <person name="Davis J.S."/>
            <person name="Moyle L.C."/>
            <person name="Manoli G."/>
            <person name="Bertolini E."/>
            <person name="Kostal V."/>
            <person name="Hawley R.S."/>
            <person name="Takahashi A."/>
            <person name="Jones C.D."/>
            <person name="Price D.K."/>
            <person name="Whiteman N."/>
            <person name="Kopp A."/>
            <person name="Matute D.R."/>
            <person name="Petrov D.A."/>
        </authorList>
    </citation>
    <scope>NUCLEOTIDE SEQUENCE [LARGE SCALE GENOMIC DNA]</scope>
</reference>
<proteinExistence type="predicted"/>
<evidence type="ECO:0008006" key="4">
    <source>
        <dbReference type="Google" id="ProtNLM"/>
    </source>
</evidence>
<feature type="transmembrane region" description="Helical" evidence="1">
    <location>
        <begin position="137"/>
        <end position="157"/>
    </location>
</feature>
<feature type="transmembrane region" description="Helical" evidence="1">
    <location>
        <begin position="360"/>
        <end position="378"/>
    </location>
</feature>
<evidence type="ECO:0000313" key="2">
    <source>
        <dbReference type="EnsemblMetazoa" id="XP_044316282.1"/>
    </source>
</evidence>
<dbReference type="RefSeq" id="XP_044316282.1">
    <property type="nucleotide sequence ID" value="XM_044460347.1"/>
</dbReference>
<keyword evidence="1" id="KW-0472">Membrane</keyword>
<keyword evidence="1" id="KW-0812">Transmembrane</keyword>
<name>A0ABM5JBT2_DRORH</name>
<keyword evidence="1" id="KW-1133">Transmembrane helix</keyword>
<feature type="transmembrane region" description="Helical" evidence="1">
    <location>
        <begin position="58"/>
        <end position="83"/>
    </location>
</feature>
<feature type="transmembrane region" description="Helical" evidence="1">
    <location>
        <begin position="330"/>
        <end position="348"/>
    </location>
</feature>
<dbReference type="EnsemblMetazoa" id="XM_044460347.1">
    <property type="protein sequence ID" value="XP_044316282.1"/>
    <property type="gene ID" value="LOC108053370"/>
</dbReference>
<protein>
    <recommendedName>
        <fullName evidence="4">Sodium/potassium/calcium exchanger 6, mitochondrial</fullName>
    </recommendedName>
</protein>
<dbReference type="GeneID" id="108053370"/>
<evidence type="ECO:0000256" key="1">
    <source>
        <dbReference type="SAM" id="Phobius"/>
    </source>
</evidence>
<dbReference type="Proteomes" id="UP001652680">
    <property type="component" value="Unassembled WGS sequence"/>
</dbReference>
<feature type="transmembrane region" description="Helical" evidence="1">
    <location>
        <begin position="429"/>
        <end position="450"/>
    </location>
</feature>